<evidence type="ECO:0000313" key="5">
    <source>
        <dbReference type="Proteomes" id="UP000249757"/>
    </source>
</evidence>
<reference evidence="3" key="3">
    <citation type="journal article" date="2022" name="bioRxiv">
        <title>A global pangenome for the wheat fungal pathogen Pyrenophora tritici-repentis and prediction of effector protein structural homology.</title>
        <authorList>
            <person name="Moolhuijzen P."/>
            <person name="See P.T."/>
            <person name="Shi G."/>
            <person name="Powell H.R."/>
            <person name="Cockram J."/>
            <person name="Jorgensen L.N."/>
            <person name="Benslimane H."/>
            <person name="Strelkov S.E."/>
            <person name="Turner J."/>
            <person name="Liu Z."/>
            <person name="Moffat C.S."/>
        </authorList>
    </citation>
    <scope>NUCLEOTIDE SEQUENCE</scope>
    <source>
        <strain evidence="3">86-124</strain>
    </source>
</reference>
<evidence type="ECO:0000256" key="1">
    <source>
        <dbReference type="SAM" id="MobiDB-lite"/>
    </source>
</evidence>
<comment type="caution">
    <text evidence="2">The sequence shown here is derived from an EMBL/GenBank/DDBJ whole genome shotgun (WGS) entry which is preliminary data.</text>
</comment>
<gene>
    <name evidence="3" type="ORF">Ptr86124_005280</name>
    <name evidence="2" type="ORF">PtrM4_141060</name>
</gene>
<name>A0A2W1EMX7_9PLEO</name>
<reference evidence="5" key="4">
    <citation type="journal article" date="2022" name="Microb. Genom.">
        <title>A global pangenome for the wheat fungal pathogen Pyrenophora tritici-repentis and prediction of effector protein structural homology.</title>
        <authorList>
            <person name="Moolhuijzen P.M."/>
            <person name="See P.T."/>
            <person name="Shi G."/>
            <person name="Powell H.R."/>
            <person name="Cockram J."/>
            <person name="Jorgensen L.N."/>
            <person name="Benslimane H."/>
            <person name="Strelkov S.E."/>
            <person name="Turner J."/>
            <person name="Liu Z."/>
            <person name="Moffat C.S."/>
        </authorList>
    </citation>
    <scope>NUCLEOTIDE SEQUENCE [LARGE SCALE GENOMIC DNA]</scope>
</reference>
<sequence>MFDDHRPAPTWKLLPDFHSEAKPSILTSDPDSPATWYRIRARNHPPDLVMQNGLCTGYAYDQHIMHVIHEKIINKMSSGDRFLALTWNYDQNGNLKETPHVTRQELSAHAQLVVDRYARQPRVQTDFPNFTASIPNTSKTRDQYTQTLPTHVRQEDTQTNTNFTAATKTANIQVDTKKPPNPPNTDSHKRKSSISDRLEVRLMRENSPDREKMRMGIRNAYKAIDATDSRVKQLEEYVKAKI</sequence>
<feature type="region of interest" description="Disordered" evidence="1">
    <location>
        <begin position="171"/>
        <end position="198"/>
    </location>
</feature>
<evidence type="ECO:0000313" key="4">
    <source>
        <dbReference type="Proteomes" id="UP000245464"/>
    </source>
</evidence>
<dbReference type="OrthoDB" id="3691800at2759"/>
<reference evidence="2" key="1">
    <citation type="journal article" date="2018" name="BMC Genomics">
        <title>Comparative genomics of the wheat fungal pathogen Pyrenophora tritici-repentis reveals chromosomal variations and genome plasticity.</title>
        <authorList>
            <person name="Moolhuijzen P."/>
            <person name="See P.T."/>
            <person name="Hane J.K."/>
            <person name="Shi G."/>
            <person name="Liu Z."/>
            <person name="Oliver R.P."/>
            <person name="Moffat C.S."/>
        </authorList>
    </citation>
    <scope>NUCLEOTIDE SEQUENCE [LARGE SCALE GENOMIC DNA]</scope>
    <source>
        <strain evidence="2">M4</strain>
    </source>
</reference>
<protein>
    <submittedName>
        <fullName evidence="2">Uncharacterized protein</fullName>
    </submittedName>
</protein>
<evidence type="ECO:0000313" key="3">
    <source>
        <dbReference type="EMBL" id="KAI1515279.1"/>
    </source>
</evidence>
<proteinExistence type="predicted"/>
<dbReference type="EMBL" id="NRDI02000006">
    <property type="protein sequence ID" value="KAI1515279.1"/>
    <property type="molecule type" value="Genomic_DNA"/>
</dbReference>
<evidence type="ECO:0000313" key="2">
    <source>
        <dbReference type="EMBL" id="KAF7567515.1"/>
    </source>
</evidence>
<accession>A0A2W1EMX7</accession>
<keyword evidence="5" id="KW-1185">Reference proteome</keyword>
<organism evidence="2 4">
    <name type="scientific">Pyrenophora tritici-repentis</name>
    <dbReference type="NCBI Taxonomy" id="45151"/>
    <lineage>
        <taxon>Eukaryota</taxon>
        <taxon>Fungi</taxon>
        <taxon>Dikarya</taxon>
        <taxon>Ascomycota</taxon>
        <taxon>Pezizomycotina</taxon>
        <taxon>Dothideomycetes</taxon>
        <taxon>Pleosporomycetidae</taxon>
        <taxon>Pleosporales</taxon>
        <taxon>Pleosporineae</taxon>
        <taxon>Pleosporaceae</taxon>
        <taxon>Pyrenophora</taxon>
    </lineage>
</organism>
<dbReference type="Proteomes" id="UP000249757">
    <property type="component" value="Unassembled WGS sequence"/>
</dbReference>
<dbReference type="Proteomes" id="UP000245464">
    <property type="component" value="Chromosome 8"/>
</dbReference>
<dbReference type="EMBL" id="NQIK02000008">
    <property type="protein sequence ID" value="KAF7567515.1"/>
    <property type="molecule type" value="Genomic_DNA"/>
</dbReference>
<reference evidence="3" key="2">
    <citation type="submission" date="2021-05" db="EMBL/GenBank/DDBJ databases">
        <authorList>
            <person name="Moolhuijzen P.M."/>
            <person name="Moffat C.S."/>
        </authorList>
    </citation>
    <scope>NUCLEOTIDE SEQUENCE</scope>
    <source>
        <strain evidence="3">86-124</strain>
    </source>
</reference>
<dbReference type="AlphaFoldDB" id="A0A2W1EMX7"/>